<dbReference type="RefSeq" id="WP_060411937.1">
    <property type="nucleotide sequence ID" value="NZ_LIIJ01000008.1"/>
</dbReference>
<evidence type="ECO:0000256" key="3">
    <source>
        <dbReference type="ARBA" id="ARBA00022840"/>
    </source>
</evidence>
<dbReference type="PANTHER" id="PTHR12835">
    <property type="entry name" value="BIOTIN PROTEIN LIGASE"/>
    <property type="match status" value="1"/>
</dbReference>
<dbReference type="InterPro" id="IPR036388">
    <property type="entry name" value="WH-like_DNA-bd_sf"/>
</dbReference>
<dbReference type="InterPro" id="IPR036390">
    <property type="entry name" value="WH_DNA-bd_sf"/>
</dbReference>
<dbReference type="GO" id="GO:0005524">
    <property type="term" value="F:ATP binding"/>
    <property type="evidence" value="ECO:0007669"/>
    <property type="project" value="UniProtKB-UniRule"/>
</dbReference>
<dbReference type="InterPro" id="IPR003142">
    <property type="entry name" value="BPL_C"/>
</dbReference>
<keyword evidence="6" id="KW-0805">Transcription regulation</keyword>
<keyword evidence="4 6" id="KW-0092">Biotin</keyword>
<evidence type="ECO:0000256" key="6">
    <source>
        <dbReference type="HAMAP-Rule" id="MF_00978"/>
    </source>
</evidence>
<dbReference type="GO" id="GO:0006355">
    <property type="term" value="P:regulation of DNA-templated transcription"/>
    <property type="evidence" value="ECO:0007669"/>
    <property type="project" value="UniProtKB-UniRule"/>
</dbReference>
<evidence type="ECO:0000313" key="7">
    <source>
        <dbReference type="EMBL" id="RMU55916.1"/>
    </source>
</evidence>
<dbReference type="GO" id="GO:0004077">
    <property type="term" value="F:biotin--[biotin carboxyl-carrier protein] ligase activity"/>
    <property type="evidence" value="ECO:0007669"/>
    <property type="project" value="UniProtKB-UniRule"/>
</dbReference>
<dbReference type="InterPro" id="IPR013196">
    <property type="entry name" value="HTH_11"/>
</dbReference>
<dbReference type="InterPro" id="IPR008988">
    <property type="entry name" value="Transcriptional_repressor_C"/>
</dbReference>
<evidence type="ECO:0000313" key="8">
    <source>
        <dbReference type="Proteomes" id="UP000280395"/>
    </source>
</evidence>
<comment type="similarity">
    <text evidence="6">Belongs to the biotin--protein ligase family.</text>
</comment>
<name>A0A2K4W0G8_PSESX</name>
<dbReference type="InterPro" id="IPR004408">
    <property type="entry name" value="Biotin_CoA_COase_ligase"/>
</dbReference>
<keyword evidence="6" id="KW-0804">Transcription</keyword>
<dbReference type="Pfam" id="PF03099">
    <property type="entry name" value="BPL_LplA_LipB"/>
    <property type="match status" value="1"/>
</dbReference>
<organism evidence="7 8">
    <name type="scientific">Pseudomonas syringae pv. avii</name>
    <dbReference type="NCBI Taxonomy" id="663959"/>
    <lineage>
        <taxon>Bacteria</taxon>
        <taxon>Pseudomonadati</taxon>
        <taxon>Pseudomonadota</taxon>
        <taxon>Gammaproteobacteria</taxon>
        <taxon>Pseudomonadales</taxon>
        <taxon>Pseudomonadaceae</taxon>
        <taxon>Pseudomonas</taxon>
        <taxon>Pseudomonas syringae</taxon>
    </lineage>
</organism>
<evidence type="ECO:0000256" key="2">
    <source>
        <dbReference type="ARBA" id="ARBA00022741"/>
    </source>
</evidence>
<accession>A0A2K4W0G8</accession>
<comment type="caution">
    <text evidence="7">The sequence shown here is derived from an EMBL/GenBank/DDBJ whole genome shotgun (WGS) entry which is preliminary data.</text>
</comment>
<feature type="binding site" evidence="6">
    <location>
        <position position="110"/>
    </location>
    <ligand>
        <name>biotin</name>
        <dbReference type="ChEBI" id="CHEBI:57586"/>
    </ligand>
</feature>
<evidence type="ECO:0000256" key="4">
    <source>
        <dbReference type="ARBA" id="ARBA00023267"/>
    </source>
</evidence>
<keyword evidence="2 6" id="KW-0547">Nucleotide-binding</keyword>
<dbReference type="InterPro" id="IPR004143">
    <property type="entry name" value="BPL_LPL_catalytic"/>
</dbReference>
<dbReference type="Gene3D" id="3.30.930.10">
    <property type="entry name" value="Bira Bifunctional Protein, Domain 2"/>
    <property type="match status" value="1"/>
</dbReference>
<feature type="binding site" evidence="6">
    <location>
        <position position="181"/>
    </location>
    <ligand>
        <name>biotin</name>
        <dbReference type="ChEBI" id="CHEBI:57586"/>
    </ligand>
</feature>
<dbReference type="InterPro" id="IPR030855">
    <property type="entry name" value="Bifunct_BirA"/>
</dbReference>
<dbReference type="Pfam" id="PF08279">
    <property type="entry name" value="HTH_11"/>
    <property type="match status" value="1"/>
</dbReference>
<protein>
    <recommendedName>
        <fullName evidence="6">Bifunctional ligase/repressor BirA</fullName>
    </recommendedName>
    <alternativeName>
        <fullName evidence="6">Biotin operon repressor</fullName>
    </alternativeName>
    <alternativeName>
        <fullName evidence="6">Biotin--[acetyl-CoA-carboxylase] ligase</fullName>
        <ecNumber evidence="6">6.3.4.15</ecNumber>
    </alternativeName>
    <alternativeName>
        <fullName evidence="6">Biotin--protein ligase</fullName>
    </alternativeName>
    <alternativeName>
        <fullName evidence="6">Biotin-[acetyl-CoA carboxylase] synthetase</fullName>
    </alternativeName>
</protein>
<dbReference type="PROSITE" id="PS51733">
    <property type="entry name" value="BPL_LPL_CATALYTIC"/>
    <property type="match status" value="1"/>
</dbReference>
<dbReference type="Gene3D" id="1.10.10.10">
    <property type="entry name" value="Winged helix-like DNA-binding domain superfamily/Winged helix DNA-binding domain"/>
    <property type="match status" value="1"/>
</dbReference>
<feature type="DNA-binding region" description="H-T-H motif" evidence="6">
    <location>
        <begin position="16"/>
        <end position="35"/>
    </location>
</feature>
<gene>
    <name evidence="6" type="primary">birA</name>
    <name evidence="7" type="ORF">ALP29_201293</name>
</gene>
<keyword evidence="6" id="KW-0678">Repressor</keyword>
<proteinExistence type="inferred from homology"/>
<dbReference type="PANTHER" id="PTHR12835:SF5">
    <property type="entry name" value="BIOTIN--PROTEIN LIGASE"/>
    <property type="match status" value="1"/>
</dbReference>
<dbReference type="NCBIfam" id="TIGR00121">
    <property type="entry name" value="birA_ligase"/>
    <property type="match status" value="1"/>
</dbReference>
<dbReference type="AlphaFoldDB" id="A0A2K4W0G8"/>
<feature type="binding site" evidence="6">
    <location>
        <begin position="114"/>
        <end position="116"/>
    </location>
    <ligand>
        <name>biotin</name>
        <dbReference type="ChEBI" id="CHEBI:57586"/>
    </ligand>
</feature>
<evidence type="ECO:0000256" key="1">
    <source>
        <dbReference type="ARBA" id="ARBA00022598"/>
    </source>
</evidence>
<evidence type="ECO:0000256" key="5">
    <source>
        <dbReference type="ARBA" id="ARBA00047846"/>
    </source>
</evidence>
<feature type="binding site" evidence="6">
    <location>
        <begin position="86"/>
        <end position="88"/>
    </location>
    <ligand>
        <name>biotin</name>
        <dbReference type="ChEBI" id="CHEBI:57586"/>
    </ligand>
</feature>
<dbReference type="Pfam" id="PF02237">
    <property type="entry name" value="BPL_C"/>
    <property type="match status" value="1"/>
</dbReference>
<dbReference type="SUPFAM" id="SSF50037">
    <property type="entry name" value="C-terminal domain of transcriptional repressors"/>
    <property type="match status" value="1"/>
</dbReference>
<reference evidence="7 8" key="1">
    <citation type="submission" date="2018-08" db="EMBL/GenBank/DDBJ databases">
        <title>Recombination of ecologically and evolutionarily significant loci maintains genetic cohesion in the Pseudomonas syringae species complex.</title>
        <authorList>
            <person name="Dillon M."/>
            <person name="Thakur S."/>
            <person name="Almeida R.N.D."/>
            <person name="Weir B.S."/>
            <person name="Guttman D.S."/>
        </authorList>
    </citation>
    <scope>NUCLEOTIDE SEQUENCE [LARGE SCALE GENOMIC DNA]</scope>
    <source>
        <strain evidence="7 8">ICMP 14479</strain>
    </source>
</reference>
<keyword evidence="3 6" id="KW-0067">ATP-binding</keyword>
<dbReference type="CDD" id="cd16442">
    <property type="entry name" value="BPL"/>
    <property type="match status" value="1"/>
</dbReference>
<dbReference type="NCBIfam" id="NF008847">
    <property type="entry name" value="PRK11886.1-2"/>
    <property type="match status" value="1"/>
</dbReference>
<dbReference type="GO" id="GO:0003677">
    <property type="term" value="F:DNA binding"/>
    <property type="evidence" value="ECO:0007669"/>
    <property type="project" value="UniProtKB-UniRule"/>
</dbReference>
<dbReference type="HAMAP" id="MF_00978">
    <property type="entry name" value="Bifunct_BirA"/>
    <property type="match status" value="1"/>
</dbReference>
<keyword evidence="1 6" id="KW-0436">Ligase</keyword>
<dbReference type="GO" id="GO:0005737">
    <property type="term" value="C:cytoplasm"/>
    <property type="evidence" value="ECO:0007669"/>
    <property type="project" value="TreeGrafter"/>
</dbReference>
<comment type="function">
    <text evidence="6">Acts both as a biotin--[acetyl-CoA-carboxylase] ligase and a biotin-operon repressor. In the presence of ATP, BirA activates biotin to form the BirA-biotinyl-5'-adenylate (BirA-bio-5'-AMP or holoBirA) complex. HoloBirA can either transfer the biotinyl moiety to the biotin carboxyl carrier protein (BCCP) subunit of acetyl-CoA carboxylase, or bind to the biotin operator site and inhibit transcription of the operon.</text>
</comment>
<dbReference type="SUPFAM" id="SSF55681">
    <property type="entry name" value="Class II aaRS and biotin synthetases"/>
    <property type="match status" value="1"/>
</dbReference>
<sequence length="319" mass="34341">MLTLLKLLADGAFHSGQVLGESLGVSRSAVWKQLQQLESDLGIEVHKVRGRGYRLATPIVLLDPAAIVGSGMPSEWSVRTYDSIDSTNAEASRLIALGAPMPLLVVAEQQTAGRGRRGRKWVSPFAENLYYSLVLRIDGGMRQLEGLSLLVGLAVMNVLRDMGVQGAGLKWPNDVLVGRQKIAGILLELIGDPADVCHVIIGVGVNVNMRASTEVDQLWTSVRLQTGAPADRNTIAARISAQLEALLAVHRQEGFLAFQKEWEQGHLWQGAAVKLLSGIETVEGVVLGVDSLGALRLEVNGLEKSFSGGELSLRLRDDS</sequence>
<dbReference type="Proteomes" id="UP000280395">
    <property type="component" value="Unassembled WGS sequence"/>
</dbReference>
<dbReference type="NCBIfam" id="NF008848">
    <property type="entry name" value="PRK11886.1-3"/>
    <property type="match status" value="1"/>
</dbReference>
<dbReference type="EC" id="6.3.4.15" evidence="6"/>
<comment type="catalytic activity">
    <reaction evidence="5 6">
        <text>biotin + L-lysyl-[protein] + ATP = N(6)-biotinyl-L-lysyl-[protein] + AMP + diphosphate + H(+)</text>
        <dbReference type="Rhea" id="RHEA:11756"/>
        <dbReference type="Rhea" id="RHEA-COMP:9752"/>
        <dbReference type="Rhea" id="RHEA-COMP:10505"/>
        <dbReference type="ChEBI" id="CHEBI:15378"/>
        <dbReference type="ChEBI" id="CHEBI:29969"/>
        <dbReference type="ChEBI" id="CHEBI:30616"/>
        <dbReference type="ChEBI" id="CHEBI:33019"/>
        <dbReference type="ChEBI" id="CHEBI:57586"/>
        <dbReference type="ChEBI" id="CHEBI:83144"/>
        <dbReference type="ChEBI" id="CHEBI:456215"/>
        <dbReference type="EC" id="6.3.4.15"/>
    </reaction>
</comment>
<dbReference type="EMBL" id="RBUA01000745">
    <property type="protein sequence ID" value="RMU55916.1"/>
    <property type="molecule type" value="Genomic_DNA"/>
</dbReference>
<dbReference type="InterPro" id="IPR045864">
    <property type="entry name" value="aa-tRNA-synth_II/BPL/LPL"/>
</dbReference>
<dbReference type="SUPFAM" id="SSF46785">
    <property type="entry name" value="Winged helix' DNA-binding domain"/>
    <property type="match status" value="1"/>
</dbReference>
<keyword evidence="6" id="KW-0238">DNA-binding</keyword>
<dbReference type="Gene3D" id="2.30.30.100">
    <property type="match status" value="1"/>
</dbReference>